<feature type="domain" description="S-adenosylmethionine synthetase central" evidence="3">
    <location>
        <begin position="57"/>
        <end position="84"/>
    </location>
</feature>
<dbReference type="AlphaFoldDB" id="A0A835TRW9"/>
<dbReference type="InterPro" id="IPR022631">
    <property type="entry name" value="ADOMET_SYNTHASE_CS"/>
</dbReference>
<keyword evidence="6" id="KW-1185">Reference proteome</keyword>
<evidence type="ECO:0000313" key="4">
    <source>
        <dbReference type="EMBL" id="KAG0116626.1"/>
    </source>
</evidence>
<dbReference type="EMBL" id="JADDUC020000004">
    <property type="protein sequence ID" value="KAI1239845.1"/>
    <property type="molecule type" value="Genomic_DNA"/>
</dbReference>
<proteinExistence type="predicted"/>
<dbReference type="Gene3D" id="3.30.300.10">
    <property type="match status" value="2"/>
</dbReference>
<evidence type="ECO:0000256" key="1">
    <source>
        <dbReference type="ARBA" id="ARBA00022490"/>
    </source>
</evidence>
<evidence type="ECO:0000313" key="5">
    <source>
        <dbReference type="EMBL" id="KAI1239845.1"/>
    </source>
</evidence>
<dbReference type="GO" id="GO:0006556">
    <property type="term" value="P:S-adenosylmethionine biosynthetic process"/>
    <property type="evidence" value="ECO:0007669"/>
    <property type="project" value="InterPro"/>
</dbReference>
<comment type="caution">
    <text evidence="4">The sequence shown here is derived from an EMBL/GenBank/DDBJ whole genome shotgun (WGS) entry which is preliminary data.</text>
</comment>
<dbReference type="GO" id="GO:0004478">
    <property type="term" value="F:methionine adenosyltransferase activity"/>
    <property type="evidence" value="ECO:0007669"/>
    <property type="project" value="InterPro"/>
</dbReference>
<reference evidence="5" key="3">
    <citation type="submission" date="2022-01" db="EMBL/GenBank/DDBJ databases">
        <authorList>
            <person name="Rubenstein D.R."/>
        </authorList>
    </citation>
    <scope>NUCLEOTIDE SEQUENCE</scope>
    <source>
        <strain evidence="5">SS15</strain>
        <tissue evidence="5">Liver</tissue>
    </source>
</reference>
<evidence type="ECO:0000256" key="2">
    <source>
        <dbReference type="ARBA" id="ARBA00022723"/>
    </source>
</evidence>
<keyword evidence="2" id="KW-0479">Metal-binding</keyword>
<dbReference type="Proteomes" id="UP000618051">
    <property type="component" value="Unassembled WGS sequence"/>
</dbReference>
<dbReference type="GO" id="GO:0005524">
    <property type="term" value="F:ATP binding"/>
    <property type="evidence" value="ECO:0007669"/>
    <property type="project" value="InterPro"/>
</dbReference>
<dbReference type="SUPFAM" id="SSF55973">
    <property type="entry name" value="S-adenosylmethionine synthetase"/>
    <property type="match status" value="2"/>
</dbReference>
<dbReference type="PROSITE" id="PS00376">
    <property type="entry name" value="ADOMET_SYNTHASE_1"/>
    <property type="match status" value="1"/>
</dbReference>
<keyword evidence="1" id="KW-0963">Cytoplasm</keyword>
<reference evidence="5 6" key="2">
    <citation type="journal article" date="2021" name="J. Hered.">
        <title>Feather Gene Expression Elucidates the Developmental Basis of Plumage Iridescence in African Starlings.</title>
        <authorList>
            <person name="Rubenstein D.R."/>
            <person name="Corvelo A."/>
            <person name="MacManes M.D."/>
            <person name="Maia R."/>
            <person name="Narzisi G."/>
            <person name="Rousaki A."/>
            <person name="Vandenabeele P."/>
            <person name="Shawkey M.D."/>
            <person name="Solomon J."/>
        </authorList>
    </citation>
    <scope>NUCLEOTIDE SEQUENCE [LARGE SCALE GENOMIC DNA]</scope>
    <source>
        <strain evidence="5">SS15</strain>
    </source>
</reference>
<dbReference type="Pfam" id="PF02772">
    <property type="entry name" value="S-AdoMet_synt_M"/>
    <property type="match status" value="1"/>
</dbReference>
<name>A0A835TRW9_9PASS</name>
<accession>A0A835TRW9</accession>
<protein>
    <recommendedName>
        <fullName evidence="3">S-adenosylmethionine synthetase central domain-containing protein</fullName>
    </recommendedName>
</protein>
<evidence type="ECO:0000259" key="3">
    <source>
        <dbReference type="Pfam" id="PF02772"/>
    </source>
</evidence>
<dbReference type="OrthoDB" id="5852090at2759"/>
<dbReference type="InterPro" id="IPR022629">
    <property type="entry name" value="S-AdoMet_synt_central"/>
</dbReference>
<dbReference type="InterPro" id="IPR022636">
    <property type="entry name" value="S-AdoMet_synthetase_sfam"/>
</dbReference>
<gene>
    <name evidence="5" type="ORF">IHE44_0011280</name>
    <name evidence="4" type="ORF">IHE44_003802</name>
</gene>
<dbReference type="GO" id="GO:0046872">
    <property type="term" value="F:metal ion binding"/>
    <property type="evidence" value="ECO:0007669"/>
    <property type="project" value="UniProtKB-KW"/>
</dbReference>
<dbReference type="InterPro" id="IPR002133">
    <property type="entry name" value="S-AdoMet_synthetase"/>
</dbReference>
<evidence type="ECO:0000313" key="6">
    <source>
        <dbReference type="Proteomes" id="UP000618051"/>
    </source>
</evidence>
<dbReference type="PANTHER" id="PTHR11964">
    <property type="entry name" value="S-ADENOSYLMETHIONINE SYNTHETASE"/>
    <property type="match status" value="1"/>
</dbReference>
<dbReference type="EMBL" id="JADDUC010000165">
    <property type="protein sequence ID" value="KAG0116626.1"/>
    <property type="molecule type" value="Genomic_DNA"/>
</dbReference>
<dbReference type="FunFam" id="3.30.300.10:FF:000011">
    <property type="entry name" value="S-adenosylmethionine synthase"/>
    <property type="match status" value="1"/>
</dbReference>
<reference evidence="4" key="1">
    <citation type="submission" date="2020-10" db="EMBL/GenBank/DDBJ databases">
        <title>Feather gene expression reveals the developmental basis of iridescence in African starlings.</title>
        <authorList>
            <person name="Rubenstein D.R."/>
        </authorList>
    </citation>
    <scope>NUCLEOTIDE SEQUENCE</scope>
    <source>
        <strain evidence="4">SS15</strain>
        <tissue evidence="4">Liver</tissue>
    </source>
</reference>
<sequence length="186" mass="20861">MRRRKQNKRNKLCDHISDAVLDVHLRIDPDAKVAYVALEQQCKEIKQAVSHGKTDDDIGAGDQGLMFGYATDKTKECMPLTVTMECKECNGALETIRMHTLVISVNHALDILLQQIQNELMGKADAGLTGRKIIVDGWGTRGGAIICYWSYTLLPSQCSIMEHQTDLKKNCLKLSRKALIYTLELL</sequence>
<organism evidence="4">
    <name type="scientific">Lamprotornis superbus</name>
    <dbReference type="NCBI Taxonomy" id="245042"/>
    <lineage>
        <taxon>Eukaryota</taxon>
        <taxon>Metazoa</taxon>
        <taxon>Chordata</taxon>
        <taxon>Craniata</taxon>
        <taxon>Vertebrata</taxon>
        <taxon>Euteleostomi</taxon>
        <taxon>Archelosauria</taxon>
        <taxon>Archosauria</taxon>
        <taxon>Dinosauria</taxon>
        <taxon>Saurischia</taxon>
        <taxon>Theropoda</taxon>
        <taxon>Coelurosauria</taxon>
        <taxon>Aves</taxon>
        <taxon>Neognathae</taxon>
        <taxon>Neoaves</taxon>
        <taxon>Telluraves</taxon>
        <taxon>Australaves</taxon>
        <taxon>Passeriformes</taxon>
        <taxon>Sturnidae</taxon>
        <taxon>Lamprotornis</taxon>
    </lineage>
</organism>